<feature type="transmembrane region" description="Helical" evidence="1">
    <location>
        <begin position="7"/>
        <end position="30"/>
    </location>
</feature>
<dbReference type="AlphaFoldDB" id="A0A0F0CVR6"/>
<keyword evidence="1" id="KW-0472">Membrane</keyword>
<comment type="caution">
    <text evidence="2">The sequence shown here is derived from an EMBL/GenBank/DDBJ whole genome shotgun (WGS) entry which is preliminary data.</text>
</comment>
<dbReference type="EMBL" id="JYNY01000001">
    <property type="protein sequence ID" value="KJJ86129.1"/>
    <property type="molecule type" value="Genomic_DNA"/>
</dbReference>
<name>A0A0F0CVR6_9BACT</name>
<evidence type="ECO:0000313" key="2">
    <source>
        <dbReference type="EMBL" id="KJJ86129.1"/>
    </source>
</evidence>
<evidence type="ECO:0000256" key="1">
    <source>
        <dbReference type="SAM" id="Phobius"/>
    </source>
</evidence>
<proteinExistence type="predicted"/>
<dbReference type="Proteomes" id="UP000033428">
    <property type="component" value="Unassembled WGS sequence"/>
</dbReference>
<accession>A0A0F0CVR6</accession>
<organism evidence="2 3">
    <name type="scientific">Candidatus Omnitrophus magneticus</name>
    <dbReference type="NCBI Taxonomy" id="1609969"/>
    <lineage>
        <taxon>Bacteria</taxon>
        <taxon>Pseudomonadati</taxon>
        <taxon>Candidatus Omnitrophota</taxon>
        <taxon>Candidatus Omnitrophus</taxon>
    </lineage>
</organism>
<sequence length="48" mass="5336">MTDIWILCFQIIGMVQPIILIPIFIGAQVVGHILQEQNLLVAGHIVIL</sequence>
<keyword evidence="1" id="KW-1133">Transmembrane helix</keyword>
<evidence type="ECO:0000313" key="3">
    <source>
        <dbReference type="Proteomes" id="UP000033428"/>
    </source>
</evidence>
<keyword evidence="1" id="KW-0812">Transmembrane</keyword>
<reference evidence="2 3" key="1">
    <citation type="submission" date="2015-02" db="EMBL/GenBank/DDBJ databases">
        <title>Single-cell genomics of uncultivated deep-branching MTB reveals a conserved set of magnetosome genes.</title>
        <authorList>
            <person name="Kolinko S."/>
            <person name="Richter M."/>
            <person name="Glockner F.O."/>
            <person name="Brachmann A."/>
            <person name="Schuler D."/>
        </authorList>
    </citation>
    <scope>NUCLEOTIDE SEQUENCE [LARGE SCALE GENOMIC DNA]</scope>
    <source>
        <strain evidence="2">SKK-01</strain>
    </source>
</reference>
<gene>
    <name evidence="2" type="ORF">OMAG_000001</name>
</gene>
<protein>
    <submittedName>
        <fullName evidence="2">Uncharacterized protein</fullName>
    </submittedName>
</protein>
<keyword evidence="3" id="KW-1185">Reference proteome</keyword>